<comment type="caution">
    <text evidence="13">The sequence shown here is derived from an EMBL/GenBank/DDBJ whole genome shotgun (WGS) entry which is preliminary data.</text>
</comment>
<comment type="catalytic activity">
    <reaction evidence="9">
        <text>cytidine(34) in elongator tRNA(Met) + acetyl-CoA + ATP + H2O = N(4)-acetylcytidine(34) in elongator tRNA(Met) + ADP + phosphate + CoA + H(+)</text>
        <dbReference type="Rhea" id="RHEA:43788"/>
        <dbReference type="Rhea" id="RHEA-COMP:10693"/>
        <dbReference type="Rhea" id="RHEA-COMP:10694"/>
        <dbReference type="ChEBI" id="CHEBI:15377"/>
        <dbReference type="ChEBI" id="CHEBI:15378"/>
        <dbReference type="ChEBI" id="CHEBI:30616"/>
        <dbReference type="ChEBI" id="CHEBI:43474"/>
        <dbReference type="ChEBI" id="CHEBI:57287"/>
        <dbReference type="ChEBI" id="CHEBI:57288"/>
        <dbReference type="ChEBI" id="CHEBI:74900"/>
        <dbReference type="ChEBI" id="CHEBI:82748"/>
        <dbReference type="ChEBI" id="CHEBI:456216"/>
        <dbReference type="EC" id="2.3.1.193"/>
    </reaction>
</comment>
<dbReference type="Pfam" id="PF08351">
    <property type="entry name" value="TmcA_N"/>
    <property type="match status" value="1"/>
</dbReference>
<evidence type="ECO:0000259" key="10">
    <source>
        <dbReference type="Pfam" id="PF05127"/>
    </source>
</evidence>
<dbReference type="CDD" id="cd04301">
    <property type="entry name" value="NAT_SF"/>
    <property type="match status" value="1"/>
</dbReference>
<dbReference type="GO" id="GO:1904812">
    <property type="term" value="P:rRNA acetylation involved in maturation of SSU-rRNA"/>
    <property type="evidence" value="ECO:0007669"/>
    <property type="project" value="TreeGrafter"/>
</dbReference>
<evidence type="ECO:0000256" key="6">
    <source>
        <dbReference type="ARBA" id="ARBA00022840"/>
    </source>
</evidence>
<dbReference type="OrthoDB" id="5578851at2"/>
<dbReference type="InterPro" id="IPR007807">
    <property type="entry name" value="TcmA/NAT10_helicase"/>
</dbReference>
<keyword evidence="7 9" id="KW-0694">RNA-binding</keyword>
<comment type="similarity">
    <text evidence="9">Belongs to the TmcA family.</text>
</comment>
<dbReference type="Pfam" id="PF13718">
    <property type="entry name" value="GNAT_acetyltr_2"/>
    <property type="match status" value="2"/>
</dbReference>
<dbReference type="GO" id="GO:0005737">
    <property type="term" value="C:cytoplasm"/>
    <property type="evidence" value="ECO:0007669"/>
    <property type="project" value="UniProtKB-SubCell"/>
</dbReference>
<evidence type="ECO:0000256" key="1">
    <source>
        <dbReference type="ARBA" id="ARBA00022490"/>
    </source>
</evidence>
<dbReference type="STRING" id="796620.VIBC2010_00185"/>
<evidence type="ECO:0000256" key="4">
    <source>
        <dbReference type="ARBA" id="ARBA00022694"/>
    </source>
</evidence>
<evidence type="ECO:0000256" key="2">
    <source>
        <dbReference type="ARBA" id="ARBA00022555"/>
    </source>
</evidence>
<dbReference type="SUPFAM" id="SSF55729">
    <property type="entry name" value="Acyl-CoA N-acyltransferases (Nat)"/>
    <property type="match status" value="1"/>
</dbReference>
<feature type="binding site" evidence="9">
    <location>
        <position position="511"/>
    </location>
    <ligand>
        <name>acetyl-CoA</name>
        <dbReference type="ChEBI" id="CHEBI:57288"/>
    </ligand>
</feature>
<dbReference type="Gene3D" id="3.40.630.30">
    <property type="match status" value="1"/>
</dbReference>
<evidence type="ECO:0000256" key="7">
    <source>
        <dbReference type="ARBA" id="ARBA00022884"/>
    </source>
</evidence>
<comment type="caution">
    <text evidence="9">Lacks conserved residue(s) required for the propagation of feature annotation.</text>
</comment>
<organism evidence="13 14">
    <name type="scientific">Vibrio caribbeanicus ATCC BAA-2122</name>
    <dbReference type="NCBI Taxonomy" id="796620"/>
    <lineage>
        <taxon>Bacteria</taxon>
        <taxon>Pseudomonadati</taxon>
        <taxon>Pseudomonadota</taxon>
        <taxon>Gammaproteobacteria</taxon>
        <taxon>Vibrionales</taxon>
        <taxon>Vibrionaceae</taxon>
        <taxon>Vibrio</taxon>
    </lineage>
</organism>
<dbReference type="GO" id="GO:0051392">
    <property type="term" value="F:tRNA cytidine N4-acetyltransferase activity"/>
    <property type="evidence" value="ECO:0007669"/>
    <property type="project" value="UniProtKB-UniRule"/>
</dbReference>
<keyword evidence="6 9" id="KW-0067">ATP-binding</keyword>
<feature type="domain" description="N-acetyltransferase" evidence="12">
    <location>
        <begin position="498"/>
        <end position="543"/>
    </location>
</feature>
<dbReference type="EC" id="2.3.1.193" evidence="9"/>
<accession>E3BGZ1</accession>
<keyword evidence="4 9" id="KW-0819">tRNA processing</keyword>
<evidence type="ECO:0000256" key="8">
    <source>
        <dbReference type="ARBA" id="ARBA00023315"/>
    </source>
</evidence>
<keyword evidence="1 9" id="KW-0963">Cytoplasm</keyword>
<dbReference type="AlphaFoldDB" id="E3BGZ1"/>
<evidence type="ECO:0000313" key="13">
    <source>
        <dbReference type="EMBL" id="EFP97628.1"/>
    </source>
</evidence>
<evidence type="ECO:0000313" key="14">
    <source>
        <dbReference type="Proteomes" id="UP000002943"/>
    </source>
</evidence>
<feature type="domain" description="TmcA/NAT10 N-terminal" evidence="11">
    <location>
        <begin position="14"/>
        <end position="118"/>
    </location>
</feature>
<dbReference type="GO" id="GO:0000049">
    <property type="term" value="F:tRNA binding"/>
    <property type="evidence" value="ECO:0007669"/>
    <property type="project" value="UniProtKB-UniRule"/>
</dbReference>
<dbReference type="InterPro" id="IPR016181">
    <property type="entry name" value="Acyl_CoA_acyltransferase"/>
</dbReference>
<dbReference type="eggNOG" id="COG1444">
    <property type="taxonomic scope" value="Bacteria"/>
</dbReference>
<gene>
    <name evidence="9" type="primary">tmcA</name>
    <name evidence="13" type="ORF">VIBC2010_00185</name>
</gene>
<keyword evidence="14" id="KW-1185">Reference proteome</keyword>
<dbReference type="PANTHER" id="PTHR10925:SF5">
    <property type="entry name" value="RNA CYTIDINE ACETYLTRANSFERASE"/>
    <property type="match status" value="1"/>
</dbReference>
<keyword evidence="5 9" id="KW-0547">Nucleotide-binding</keyword>
<protein>
    <recommendedName>
        <fullName evidence="9">tRNA(Met) cytidine acetyltransferase TmcA</fullName>
        <ecNumber evidence="9">2.3.1.193</ecNumber>
    </recommendedName>
</protein>
<feature type="binding site" evidence="9">
    <location>
        <begin position="474"/>
        <end position="476"/>
    </location>
    <ligand>
        <name>acetyl-CoA</name>
        <dbReference type="ChEBI" id="CHEBI:57288"/>
    </ligand>
</feature>
<feature type="domain" description="TcmA/NAT10 helicase" evidence="10">
    <location>
        <begin position="183"/>
        <end position="349"/>
    </location>
</feature>
<dbReference type="GO" id="GO:1990883">
    <property type="term" value="F:18S rRNA cytidine N-acetyltransferase activity"/>
    <property type="evidence" value="ECO:0007669"/>
    <property type="project" value="TreeGrafter"/>
</dbReference>
<evidence type="ECO:0000256" key="5">
    <source>
        <dbReference type="ARBA" id="ARBA00022741"/>
    </source>
</evidence>
<comment type="subcellular location">
    <subcellularLocation>
        <location evidence="9">Cytoplasm</location>
    </subcellularLocation>
</comment>
<feature type="binding site" evidence="9">
    <location>
        <position position="163"/>
    </location>
    <ligand>
        <name>ATP</name>
        <dbReference type="ChEBI" id="CHEBI:30616"/>
    </ligand>
</feature>
<dbReference type="Gene3D" id="3.40.50.300">
    <property type="entry name" value="P-loop containing nucleotide triphosphate hydrolases"/>
    <property type="match status" value="1"/>
</dbReference>
<dbReference type="Proteomes" id="UP000002943">
    <property type="component" value="Unassembled WGS sequence"/>
</dbReference>
<feature type="binding site" evidence="9">
    <location>
        <position position="331"/>
    </location>
    <ligand>
        <name>ATP</name>
        <dbReference type="ChEBI" id="CHEBI:30616"/>
    </ligand>
</feature>
<dbReference type="SUPFAM" id="SSF52540">
    <property type="entry name" value="P-loop containing nucleoside triphosphate hydrolases"/>
    <property type="match status" value="1"/>
</dbReference>
<keyword evidence="3 9" id="KW-0808">Transferase</keyword>
<keyword evidence="2 9" id="KW-0820">tRNA-binding</keyword>
<dbReference type="Pfam" id="PF05127">
    <property type="entry name" value="NAT10_TcmA_helicase"/>
    <property type="match status" value="1"/>
</dbReference>
<dbReference type="GO" id="GO:0051391">
    <property type="term" value="P:tRNA acetylation"/>
    <property type="evidence" value="ECO:0007669"/>
    <property type="project" value="UniProtKB-UniRule"/>
</dbReference>
<dbReference type="PANTHER" id="PTHR10925">
    <property type="entry name" value="N-ACETYLTRANSFERASE 10"/>
    <property type="match status" value="1"/>
</dbReference>
<dbReference type="InterPro" id="IPR032672">
    <property type="entry name" value="TmcA/NAT10/Kre33"/>
</dbReference>
<evidence type="ECO:0000256" key="3">
    <source>
        <dbReference type="ARBA" id="ARBA00022679"/>
    </source>
</evidence>
<dbReference type="GO" id="GO:0005524">
    <property type="term" value="F:ATP binding"/>
    <property type="evidence" value="ECO:0007669"/>
    <property type="project" value="UniProtKB-UniRule"/>
</dbReference>
<evidence type="ECO:0000259" key="11">
    <source>
        <dbReference type="Pfam" id="PF08351"/>
    </source>
</evidence>
<proteinExistence type="inferred from homology"/>
<dbReference type="InterPro" id="IPR013562">
    <property type="entry name" value="TmcA/NAT10_N"/>
</dbReference>
<dbReference type="EMBL" id="AEIU01000052">
    <property type="protein sequence ID" value="EFP97628.1"/>
    <property type="molecule type" value="Genomic_DNA"/>
</dbReference>
<reference evidence="13 14" key="1">
    <citation type="journal article" date="2012" name="Int. J. Syst. Evol. Microbiol.">
        <title>Vibrio caribbeanicus sp. nov., isolated from the marine sponge Scleritoderma cyanea.</title>
        <authorList>
            <person name="Hoffmann M."/>
            <person name="Monday S.R."/>
            <person name="Allard M.W."/>
            <person name="Strain E.A."/>
            <person name="Whittaker P."/>
            <person name="Naum M."/>
            <person name="McCarthy P.J."/>
            <person name="Lopez J.V."/>
            <person name="Fischer M."/>
            <person name="Brown E.W."/>
        </authorList>
    </citation>
    <scope>NUCLEOTIDE SEQUENCE [LARGE SCALE GENOMIC DNA]</scope>
    <source>
        <strain evidence="13 14">ATCC BAA-2122</strain>
    </source>
</reference>
<dbReference type="HAMAP" id="MF_01886">
    <property type="entry name" value="tRNA_acetyltr_TmcA"/>
    <property type="match status" value="1"/>
</dbReference>
<dbReference type="InterPro" id="IPR027417">
    <property type="entry name" value="P-loop_NTPase"/>
</dbReference>
<evidence type="ECO:0000259" key="12">
    <source>
        <dbReference type="Pfam" id="PF13718"/>
    </source>
</evidence>
<dbReference type="Gene3D" id="3.40.50.11040">
    <property type="match status" value="1"/>
</dbReference>
<dbReference type="InterPro" id="IPR024914">
    <property type="entry name" value="tRNA_acetyltr_TmcA"/>
</dbReference>
<dbReference type="InterPro" id="IPR000182">
    <property type="entry name" value="GNAT_dom"/>
</dbReference>
<sequence>MALSYEPSKYRHVFVELLKSALFSNHRFGLVLEGDDNWIKQQCSALSPIFSQNVVFQLGGNQIDESKKSVRYNQGHFLLGQECRILICDLRSGFDANAFTAASGTVLGGGIVLIIKNPDTFKGSIAKKWLNGAFSKLNVISQNSLLPSLSVSEQASKKSFEEQHNAIEKIIRVADGHRKRPLIMTADRGRGKSSALGIAAAKLIIKKQRHIIVTAPSIAAVQPVFEHAKRELVNVVEKKTSLQYGQATIEFVAPDDLLTRLPNCDCLFVDEAAAIPIPILQKIALHYNRCVFSSTIHGYEGSGRGFSLKFQAWLKTVRPNGNTVHIRQPIRWADNDSFEEWLFDTFLLNAENEPYAEPLSKTTFCRIPQQQLIEQPHILKSCFALLVSAHYQTTPNDLLLLLSDEAVHVYAAFTNNQCVGCILAVEEGELDDDILSDIQNGSRRPKGHLVPVLLSNHLGLSEAAQQRSLRIMRIAVHPDLHSRGIGSEMLSKLLGLNEYEYYSSSFGATEELIRFWHNNEFVPIKLGSHKDQASGTYSVVMVHGQHGWIDDAQQYFRDALCYGVSSTWSEIDTCLVRALLGTLAPLSSSSIPYSLLKRYAGGGANFDSVAAILDKWWQAETSLITKVEDLFIRRVVQRKAWSYCAREFGLTGKKQTEKMFREQLGKLLKSLN</sequence>
<keyword evidence="8 9" id="KW-0012">Acyltransferase</keyword>
<dbReference type="RefSeq" id="WP_009600235.1">
    <property type="nucleotide sequence ID" value="NZ_AEIU01000052.1"/>
</dbReference>
<dbReference type="GO" id="GO:0002101">
    <property type="term" value="P:tRNA wobble cytosine modification"/>
    <property type="evidence" value="ECO:0007669"/>
    <property type="project" value="UniProtKB-UniRule"/>
</dbReference>
<name>E3BGZ1_9VIBR</name>
<feature type="domain" description="N-acetyltransferase" evidence="12">
    <location>
        <begin position="383"/>
        <end position="493"/>
    </location>
</feature>
<comment type="function">
    <text evidence="9">Catalyzes the formation of N(4)-acetylcytidine (ac(4)C) at the wobble position of tRNA(Met), by using acetyl-CoA as an acetyl donor and ATP (or GTP).</text>
</comment>
<evidence type="ECO:0000256" key="9">
    <source>
        <dbReference type="HAMAP-Rule" id="MF_01886"/>
    </source>
</evidence>